<gene>
    <name evidence="2" type="ORF">ASUIS_0676</name>
</gene>
<protein>
    <submittedName>
        <fullName evidence="2">C-di-GMP phosphodiesterase, class II (HD-GYP domain)</fullName>
    </submittedName>
</protein>
<dbReference type="AlphaFoldDB" id="A0AAD0WQC6"/>
<dbReference type="Proteomes" id="UP000263040">
    <property type="component" value="Chromosome"/>
</dbReference>
<name>A0AAD0WQC6_9BACT</name>
<dbReference type="PANTHER" id="PTHR43155:SF1">
    <property type="entry name" value="3'3'-CGAMP-SPECIFIC PHOSPHODIESTERASE 1"/>
    <property type="match status" value="1"/>
</dbReference>
<dbReference type="Gene3D" id="1.10.3210.10">
    <property type="entry name" value="Hypothetical protein af1432"/>
    <property type="match status" value="1"/>
</dbReference>
<dbReference type="Pfam" id="PF13487">
    <property type="entry name" value="HD_5"/>
    <property type="match status" value="1"/>
</dbReference>
<reference evidence="2 3" key="1">
    <citation type="submission" date="2018-08" db="EMBL/GenBank/DDBJ databases">
        <title>Complete genome of the Arcobacter suis type strain LMG 26152.</title>
        <authorList>
            <person name="Miller W.G."/>
            <person name="Yee E."/>
            <person name="Bono J.L."/>
        </authorList>
    </citation>
    <scope>NUCLEOTIDE SEQUENCE [LARGE SCALE GENOMIC DNA]</scope>
    <source>
        <strain evidence="2 3">CECT 7833</strain>
    </source>
</reference>
<dbReference type="RefSeq" id="WP_118885726.1">
    <property type="nucleotide sequence ID" value="NZ_CP032100.1"/>
</dbReference>
<evidence type="ECO:0000313" key="3">
    <source>
        <dbReference type="Proteomes" id="UP000263040"/>
    </source>
</evidence>
<evidence type="ECO:0000313" key="2">
    <source>
        <dbReference type="EMBL" id="AXX89172.1"/>
    </source>
</evidence>
<evidence type="ECO:0000259" key="1">
    <source>
        <dbReference type="PROSITE" id="PS51832"/>
    </source>
</evidence>
<accession>A0AAD0WQC6</accession>
<dbReference type="GO" id="GO:0004112">
    <property type="term" value="F:cyclic-nucleotide phosphodiesterase activity"/>
    <property type="evidence" value="ECO:0007669"/>
    <property type="project" value="TreeGrafter"/>
</dbReference>
<organism evidence="2 3">
    <name type="scientific">Arcobacter suis CECT 7833</name>
    <dbReference type="NCBI Taxonomy" id="663365"/>
    <lineage>
        <taxon>Bacteria</taxon>
        <taxon>Pseudomonadati</taxon>
        <taxon>Campylobacterota</taxon>
        <taxon>Epsilonproteobacteria</taxon>
        <taxon>Campylobacterales</taxon>
        <taxon>Arcobacteraceae</taxon>
        <taxon>Arcobacter</taxon>
    </lineage>
</organism>
<proteinExistence type="predicted"/>
<dbReference type="SUPFAM" id="SSF109604">
    <property type="entry name" value="HD-domain/PDEase-like"/>
    <property type="match status" value="1"/>
</dbReference>
<keyword evidence="3" id="KW-1185">Reference proteome</keyword>
<dbReference type="InterPro" id="IPR037522">
    <property type="entry name" value="HD_GYP_dom"/>
</dbReference>
<dbReference type="EMBL" id="CP032100">
    <property type="protein sequence ID" value="AXX89172.1"/>
    <property type="molecule type" value="Genomic_DNA"/>
</dbReference>
<dbReference type="PROSITE" id="PS51832">
    <property type="entry name" value="HD_GYP"/>
    <property type="match status" value="1"/>
</dbReference>
<feature type="domain" description="HD-GYP" evidence="1">
    <location>
        <begin position="143"/>
        <end position="343"/>
    </location>
</feature>
<dbReference type="KEGG" id="asui:ASUIS_0676"/>
<dbReference type="GO" id="GO:0009214">
    <property type="term" value="P:cyclic nucleotide catabolic process"/>
    <property type="evidence" value="ECO:0007669"/>
    <property type="project" value="TreeGrafter"/>
</dbReference>
<sequence length="343" mass="39846">MDKKKQLPFNLNNFLLALSFAFDFRKKDLENTTLGHYKRVAFMALHLGIKHNLEPKQLADLCSYSLCYDLGKNNLEKLPFLDANETLNNPLFLEIISFASDLDKRFSLGIDNIENRINAKKFIEENNPKLKEISNQVGFWLDLLSENEILMFIYASLHDFTTVLNFEEVLKITIVFHKIVNPNSKFLDFCEKITNEYDFEHKDKQTFLIAASMQNVGKLTIPLKILDKEEPLTSNEYEIIKAYPHYSKRVLSNIMGFNDIAVWASKVQEKIDGSGYPIGLKAKDLSLKDRLMNTLNIYHALREEKIYRIAFSHNEAIKIMKKEAKEGKIDISLVEDFDRIFKD</sequence>
<dbReference type="PANTHER" id="PTHR43155">
    <property type="entry name" value="CYCLIC DI-GMP PHOSPHODIESTERASE PA4108-RELATED"/>
    <property type="match status" value="1"/>
</dbReference>